<dbReference type="PRINTS" id="PR01077">
    <property type="entry name" value="CLAUDIN"/>
</dbReference>
<reference evidence="13" key="2">
    <citation type="submission" date="2025-09" db="UniProtKB">
        <authorList>
            <consortium name="Ensembl"/>
        </authorList>
    </citation>
    <scope>IDENTIFICATION</scope>
</reference>
<dbReference type="PROSITE" id="PS01346">
    <property type="entry name" value="CLAUDIN"/>
    <property type="match status" value="1"/>
</dbReference>
<keyword evidence="7" id="KW-0965">Cell junction</keyword>
<keyword evidence="6 11" id="KW-0812">Transmembrane</keyword>
<keyword evidence="12" id="KW-0732">Signal</keyword>
<feature type="transmembrane region" description="Helical" evidence="11">
    <location>
        <begin position="84"/>
        <end position="105"/>
    </location>
</feature>
<evidence type="ECO:0000256" key="12">
    <source>
        <dbReference type="SAM" id="SignalP"/>
    </source>
</evidence>
<evidence type="ECO:0000256" key="4">
    <source>
        <dbReference type="ARBA" id="ARBA00022427"/>
    </source>
</evidence>
<feature type="transmembrane region" description="Helical" evidence="11">
    <location>
        <begin position="117"/>
        <end position="139"/>
    </location>
</feature>
<keyword evidence="5" id="KW-1003">Cell membrane</keyword>
<feature type="signal peptide" evidence="12">
    <location>
        <begin position="1"/>
        <end position="24"/>
    </location>
</feature>
<feature type="region of interest" description="Disordered" evidence="10">
    <location>
        <begin position="192"/>
        <end position="277"/>
    </location>
</feature>
<comment type="similarity">
    <text evidence="3">Belongs to the claudin family.</text>
</comment>
<evidence type="ECO:0000256" key="5">
    <source>
        <dbReference type="ARBA" id="ARBA00022475"/>
    </source>
</evidence>
<dbReference type="InterPro" id="IPR004031">
    <property type="entry name" value="PMP22/EMP/MP20/Claudin"/>
</dbReference>
<dbReference type="Pfam" id="PF00822">
    <property type="entry name" value="PMP22_Claudin"/>
    <property type="match status" value="1"/>
</dbReference>
<evidence type="ECO:0000256" key="7">
    <source>
        <dbReference type="ARBA" id="ARBA00022949"/>
    </source>
</evidence>
<keyword evidence="14" id="KW-1185">Reference proteome</keyword>
<dbReference type="InterPro" id="IPR006187">
    <property type="entry name" value="Claudin"/>
</dbReference>
<dbReference type="STRING" id="1676925.ENSPKIP00000007568"/>
<feature type="transmembrane region" description="Helical" evidence="11">
    <location>
        <begin position="163"/>
        <end position="183"/>
    </location>
</feature>
<reference evidence="13" key="1">
    <citation type="submission" date="2025-08" db="UniProtKB">
        <authorList>
            <consortium name="Ensembl"/>
        </authorList>
    </citation>
    <scope>IDENTIFICATION</scope>
</reference>
<evidence type="ECO:0000256" key="1">
    <source>
        <dbReference type="ARBA" id="ARBA00004435"/>
    </source>
</evidence>
<evidence type="ECO:0000256" key="6">
    <source>
        <dbReference type="ARBA" id="ARBA00022692"/>
    </source>
</evidence>
<dbReference type="AlphaFoldDB" id="A0A3B3QN71"/>
<dbReference type="PANTHER" id="PTHR12002">
    <property type="entry name" value="CLAUDIN"/>
    <property type="match status" value="1"/>
</dbReference>
<sequence length="363" mass="39203">MVSGGMQILGFILALLGTLGATVATLLPNWKVSADVGSNIITAISQMQGLWMDCTWYSTGMFSCTLKYSVLLLPAYLQTARTSMVLSCVLATLGLCLAALGLKCTRWGGSRRAKGHAALASGTCFTLAGVLCLVPASWFTNEVITSFLDANVPESSKFEPGGAIYAAFVSAGFLLTGGVIFCISCPGKSERPQDFTASPPDKPLPQPPLVHSQLPQPPLVHSQLPQPPLVQGQHLQQPLVQGHHLQHQMVQEQLHQSEPHHGQHYAPAPAHPEDRIRPARLRVTFPSRRRGRLSPCISKEAAYLFIAFPSPHPASAHPPPEKRRDGQPQHWGRVASAAGRKEPPSGLQFPRHRAKGESVQMEG</sequence>
<dbReference type="Proteomes" id="UP000261540">
    <property type="component" value="Unplaced"/>
</dbReference>
<evidence type="ECO:0000313" key="13">
    <source>
        <dbReference type="Ensembl" id="ENSPKIP00000007568.1"/>
    </source>
</evidence>
<name>A0A3B3QN71_9TELE</name>
<accession>A0A3B3QN71</accession>
<proteinExistence type="inferred from homology"/>
<dbReference type="InterPro" id="IPR017974">
    <property type="entry name" value="Claudin_CS"/>
</dbReference>
<dbReference type="GO" id="GO:0005198">
    <property type="term" value="F:structural molecule activity"/>
    <property type="evidence" value="ECO:0007669"/>
    <property type="project" value="InterPro"/>
</dbReference>
<evidence type="ECO:0000256" key="8">
    <source>
        <dbReference type="ARBA" id="ARBA00022989"/>
    </source>
</evidence>
<dbReference type="FunFam" id="1.20.140.150:FF:000001">
    <property type="entry name" value="Claudin"/>
    <property type="match status" value="1"/>
</dbReference>
<dbReference type="GeneTree" id="ENSGT00940000161252"/>
<feature type="region of interest" description="Disordered" evidence="10">
    <location>
        <begin position="312"/>
        <end position="363"/>
    </location>
</feature>
<dbReference type="GO" id="GO:0005886">
    <property type="term" value="C:plasma membrane"/>
    <property type="evidence" value="ECO:0007669"/>
    <property type="project" value="UniProtKB-SubCell"/>
</dbReference>
<keyword evidence="9 11" id="KW-0472">Membrane</keyword>
<comment type="subcellular location">
    <subcellularLocation>
        <location evidence="1">Cell junction</location>
        <location evidence="1">Tight junction</location>
    </subcellularLocation>
    <subcellularLocation>
        <location evidence="2">Cell membrane</location>
        <topology evidence="2">Multi-pass membrane protein</topology>
    </subcellularLocation>
</comment>
<evidence type="ECO:0000256" key="2">
    <source>
        <dbReference type="ARBA" id="ARBA00004651"/>
    </source>
</evidence>
<evidence type="ECO:0000256" key="3">
    <source>
        <dbReference type="ARBA" id="ARBA00008295"/>
    </source>
</evidence>
<evidence type="ECO:0000256" key="10">
    <source>
        <dbReference type="SAM" id="MobiDB-lite"/>
    </source>
</evidence>
<evidence type="ECO:0000256" key="11">
    <source>
        <dbReference type="SAM" id="Phobius"/>
    </source>
</evidence>
<evidence type="ECO:0000313" key="14">
    <source>
        <dbReference type="Proteomes" id="UP000261540"/>
    </source>
</evidence>
<organism evidence="13 14">
    <name type="scientific">Paramormyrops kingsleyae</name>
    <dbReference type="NCBI Taxonomy" id="1676925"/>
    <lineage>
        <taxon>Eukaryota</taxon>
        <taxon>Metazoa</taxon>
        <taxon>Chordata</taxon>
        <taxon>Craniata</taxon>
        <taxon>Vertebrata</taxon>
        <taxon>Euteleostomi</taxon>
        <taxon>Actinopterygii</taxon>
        <taxon>Neopterygii</taxon>
        <taxon>Teleostei</taxon>
        <taxon>Osteoglossocephala</taxon>
        <taxon>Osteoglossomorpha</taxon>
        <taxon>Osteoglossiformes</taxon>
        <taxon>Mormyridae</taxon>
        <taxon>Paramormyrops</taxon>
    </lineage>
</organism>
<evidence type="ECO:0000256" key="9">
    <source>
        <dbReference type="ARBA" id="ARBA00023136"/>
    </source>
</evidence>
<protein>
    <submittedName>
        <fullName evidence="13">Claudin 20</fullName>
    </submittedName>
</protein>
<keyword evidence="8 11" id="KW-1133">Transmembrane helix</keyword>
<dbReference type="GO" id="GO:0005923">
    <property type="term" value="C:bicellular tight junction"/>
    <property type="evidence" value="ECO:0007669"/>
    <property type="project" value="UniProtKB-SubCell"/>
</dbReference>
<feature type="chain" id="PRO_5017277735" evidence="12">
    <location>
        <begin position="25"/>
        <end position="363"/>
    </location>
</feature>
<dbReference type="Gene3D" id="1.20.140.150">
    <property type="match status" value="1"/>
</dbReference>
<dbReference type="Ensembl" id="ENSPKIT00000031629.1">
    <property type="protein sequence ID" value="ENSPKIP00000007568.1"/>
    <property type="gene ID" value="ENSPKIG00000023415.1"/>
</dbReference>
<keyword evidence="4" id="KW-0796">Tight junction</keyword>